<evidence type="ECO:0000259" key="12">
    <source>
        <dbReference type="PROSITE" id="PS50086"/>
    </source>
</evidence>
<dbReference type="FunFam" id="1.10.10.750:FF:000001">
    <property type="entry name" value="TBC1 domain family member 10A"/>
    <property type="match status" value="1"/>
</dbReference>
<dbReference type="InterPro" id="IPR000195">
    <property type="entry name" value="Rab-GAP-TBC_dom"/>
</dbReference>
<dbReference type="GO" id="GO:0048227">
    <property type="term" value="P:plasma membrane to endosome transport"/>
    <property type="evidence" value="ECO:0007669"/>
    <property type="project" value="Ensembl"/>
</dbReference>
<gene>
    <name evidence="13" type="primary">USP6NL</name>
</gene>
<dbReference type="Ensembl" id="ENSABRT00000022261.1">
    <property type="protein sequence ID" value="ENSABRP00000015642.1"/>
    <property type="gene ID" value="ENSABRG00000013711.1"/>
</dbReference>
<dbReference type="AlphaFoldDB" id="A0A8B9C9M9"/>
<dbReference type="InterPro" id="IPR035969">
    <property type="entry name" value="Rab-GAP_TBC_sf"/>
</dbReference>
<feature type="region of interest" description="Disordered" evidence="11">
    <location>
        <begin position="515"/>
        <end position="534"/>
    </location>
</feature>
<dbReference type="GO" id="GO:0031410">
    <property type="term" value="C:cytoplasmic vesicle"/>
    <property type="evidence" value="ECO:0007669"/>
    <property type="project" value="UniProtKB-SubCell"/>
</dbReference>
<evidence type="ECO:0000256" key="6">
    <source>
        <dbReference type="ARBA" id="ARBA00023034"/>
    </source>
</evidence>
<proteinExistence type="predicted"/>
<dbReference type="PROSITE" id="PS50086">
    <property type="entry name" value="TBC_RABGAP"/>
    <property type="match status" value="1"/>
</dbReference>
<evidence type="ECO:0000313" key="13">
    <source>
        <dbReference type="Ensembl" id="ENSABRP00000015642.1"/>
    </source>
</evidence>
<dbReference type="GO" id="GO:0031267">
    <property type="term" value="F:small GTPase binding"/>
    <property type="evidence" value="ECO:0007669"/>
    <property type="project" value="Ensembl"/>
</dbReference>
<dbReference type="SMART" id="SM00164">
    <property type="entry name" value="TBC"/>
    <property type="match status" value="1"/>
</dbReference>
<evidence type="ECO:0000256" key="7">
    <source>
        <dbReference type="ARBA" id="ARBA00023329"/>
    </source>
</evidence>
<dbReference type="SUPFAM" id="SSF47923">
    <property type="entry name" value="Ypt/Rab-GAP domain of gyp1p"/>
    <property type="match status" value="2"/>
</dbReference>
<dbReference type="GO" id="GO:0005886">
    <property type="term" value="C:plasma membrane"/>
    <property type="evidence" value="ECO:0007669"/>
    <property type="project" value="Ensembl"/>
</dbReference>
<evidence type="ECO:0000313" key="14">
    <source>
        <dbReference type="Proteomes" id="UP000694426"/>
    </source>
</evidence>
<feature type="domain" description="Rab-GAP TBC" evidence="12">
    <location>
        <begin position="102"/>
        <end position="294"/>
    </location>
</feature>
<dbReference type="Gene3D" id="1.10.472.80">
    <property type="entry name" value="Ypt/Rab-GAP domain of gyp1p, domain 3"/>
    <property type="match status" value="1"/>
</dbReference>
<evidence type="ECO:0000256" key="11">
    <source>
        <dbReference type="SAM" id="MobiDB-lite"/>
    </source>
</evidence>
<dbReference type="GO" id="GO:0005829">
    <property type="term" value="C:cytosol"/>
    <property type="evidence" value="ECO:0007669"/>
    <property type="project" value="Ensembl"/>
</dbReference>
<dbReference type="GO" id="GO:0007030">
    <property type="term" value="P:Golgi organization"/>
    <property type="evidence" value="ECO:0007669"/>
    <property type="project" value="Ensembl"/>
</dbReference>
<dbReference type="Proteomes" id="UP000694426">
    <property type="component" value="Unplaced"/>
</dbReference>
<protein>
    <recommendedName>
        <fullName evidence="10">USP6 N-terminal-like protein</fullName>
    </recommendedName>
</protein>
<comment type="subcellular location">
    <subcellularLocation>
        <location evidence="1">Cytoplasmic vesicle</location>
    </subcellularLocation>
    <subcellularLocation>
        <location evidence="2">Golgi apparatus</location>
    </subcellularLocation>
</comment>
<feature type="region of interest" description="Disordered" evidence="11">
    <location>
        <begin position="362"/>
        <end position="469"/>
    </location>
</feature>
<dbReference type="GeneTree" id="ENSGT00940000156715"/>
<accession>A0A8B9C9M9</accession>
<feature type="compositionally biased region" description="Polar residues" evidence="11">
    <location>
        <begin position="604"/>
        <end position="615"/>
    </location>
</feature>
<dbReference type="PANTHER" id="PTHR47219">
    <property type="entry name" value="RAB GTPASE-ACTIVATING PROTEIN 1-LIKE"/>
    <property type="match status" value="1"/>
</dbReference>
<dbReference type="GO" id="GO:0035526">
    <property type="term" value="P:retrograde transport, plasma membrane to Golgi"/>
    <property type="evidence" value="ECO:0007669"/>
    <property type="project" value="Ensembl"/>
</dbReference>
<dbReference type="FunFam" id="1.10.8.270:FF:000010">
    <property type="entry name" value="Putative USP6 N-terminal-like protein"/>
    <property type="match status" value="1"/>
</dbReference>
<dbReference type="GO" id="GO:1903358">
    <property type="term" value="P:regulation of Golgi organization"/>
    <property type="evidence" value="ECO:0007669"/>
    <property type="project" value="Ensembl"/>
</dbReference>
<dbReference type="GO" id="GO:0019068">
    <property type="term" value="P:virion assembly"/>
    <property type="evidence" value="ECO:0007669"/>
    <property type="project" value="Ensembl"/>
</dbReference>
<reference evidence="13" key="1">
    <citation type="submission" date="2025-08" db="UniProtKB">
        <authorList>
            <consortium name="Ensembl"/>
        </authorList>
    </citation>
    <scope>IDENTIFICATION</scope>
</reference>
<keyword evidence="7" id="KW-0968">Cytoplasmic vesicle</keyword>
<sequence length="841" mass="96598">MSADAEQDAAVKLAQERAEIVAKYDRGRDGAQIEPWEDADYRLYKVTDRFGFLHPEELPVHDAAIEKQKHLEIERTTKWLKMLKSWEKYKNSEKFHRRIYKGIPLQFRGQVWSLLLDVPKMKKEMKDFYNELKCQARGSSPDIRQIDLDVNRTYRDHIMFRDRYGVKQQSLFHVLAAYSIYNTEVGYCQGMSQITALLLMYMNEEDAFWALVKLLSGPKHAMHGFFIPGFPKLLRFQEHHDKILKKFLSKLKQHLDSQEMSTSFYTTKWFFQCFLDRTPFTLSLRLWDIYILEGERVLTAMSYTIMKLHRKHLMKLQMEELVEFLQETLAKDFFYEDDFVIEQLQNSISELKRAKLDLPVAGKEDEFPKKPLGQIPSGPQPAMPNSTPMLNGQNSTGTQTTRRTERRPSSGEELENSPNNRKRINSLEKQPSLKQQKSRPIDTQSIQSKTEVDARRKPQPMGQDNSRQYDNAAANQNSNAISNTRREFVPKWNKPSDIKIIEKTMKLTAEVKGRPINHSVSGSPPGSAETQPLNVKQKMRVLDADEGKRGSNASQYDNVPEADIENENVVEEMLERAHPQSPRHVAYSNSPRKQADKIPAPLKISNNYTFASQPRSPKYSLPSDGPPHGLNVKQPLPSYNNPPTYHGNSPKHVSSIGNTSSIPLHYHGNRTSPSGRPYGSFISADYSPDKLQVNSYPANRQNPLSPAPARIEVAPVDAYTSNLRSPPGVKFIIPPVDYLPEDRKWPDAAYIYRHEPYRQPWSQDINTGHLDSFQKYQHFQATPFQDHGLPAVSVDGPIRYRTSPNFEEHGSPQYQYSGPSAQAQHYRNRNDGLSMHESVLL</sequence>
<name>A0A8B9C9M9_9AVES</name>
<dbReference type="FunFam" id="1.10.472.80:FF:000019">
    <property type="entry name" value="USP6 N-terminal like"/>
    <property type="match status" value="1"/>
</dbReference>
<evidence type="ECO:0000256" key="4">
    <source>
        <dbReference type="ARBA" id="ARBA00022553"/>
    </source>
</evidence>
<comment type="subunit">
    <text evidence="9">Interacts with EPS8.</text>
</comment>
<evidence type="ECO:0000256" key="2">
    <source>
        <dbReference type="ARBA" id="ARBA00004555"/>
    </source>
</evidence>
<evidence type="ECO:0000256" key="1">
    <source>
        <dbReference type="ARBA" id="ARBA00004541"/>
    </source>
</evidence>
<comment type="function">
    <text evidence="8">Acts as a GTPase-activating protein for RAB5A and RAB43. Involved in receptor trafficking. In complex with EPS8 inhibits internalization of EGFR. Involved in retrograde transport from the endocytic pathway to the Golgi apparatus. Involved in the transport of Shiga toxin from early and recycling endosomes to the trans-Golgi network. Required for structural integrity of the Golgi complex.</text>
</comment>
<evidence type="ECO:0000256" key="9">
    <source>
        <dbReference type="ARBA" id="ARBA00064037"/>
    </source>
</evidence>
<feature type="region of interest" description="Disordered" evidence="11">
    <location>
        <begin position="801"/>
        <end position="824"/>
    </location>
</feature>
<keyword evidence="6" id="KW-0333">Golgi apparatus</keyword>
<keyword evidence="4" id="KW-0597">Phosphoprotein</keyword>
<evidence type="ECO:0000256" key="8">
    <source>
        <dbReference type="ARBA" id="ARBA00059926"/>
    </source>
</evidence>
<feature type="compositionally biased region" description="Low complexity" evidence="11">
    <location>
        <begin position="391"/>
        <end position="401"/>
    </location>
</feature>
<feature type="compositionally biased region" description="Polar residues" evidence="11">
    <location>
        <begin position="812"/>
        <end position="824"/>
    </location>
</feature>
<keyword evidence="3" id="KW-0343">GTPase activation</keyword>
<dbReference type="PANTHER" id="PTHR47219:SF19">
    <property type="entry name" value="USP6 N-TERMINAL-LIKE PROTEIN ISOFORM X1"/>
    <property type="match status" value="1"/>
</dbReference>
<dbReference type="InterPro" id="IPR050302">
    <property type="entry name" value="Rab_GAP_TBC_domain"/>
</dbReference>
<feature type="compositionally biased region" description="Polar residues" evidence="11">
    <location>
        <begin position="518"/>
        <end position="534"/>
    </location>
</feature>
<reference evidence="13" key="2">
    <citation type="submission" date="2025-09" db="UniProtKB">
        <authorList>
            <consortium name="Ensembl"/>
        </authorList>
    </citation>
    <scope>IDENTIFICATION</scope>
</reference>
<evidence type="ECO:0000256" key="5">
    <source>
        <dbReference type="ARBA" id="ARBA00022990"/>
    </source>
</evidence>
<keyword evidence="5" id="KW-0007">Acetylation</keyword>
<evidence type="ECO:0000256" key="3">
    <source>
        <dbReference type="ARBA" id="ARBA00022468"/>
    </source>
</evidence>
<dbReference type="Pfam" id="PF00566">
    <property type="entry name" value="RabGAP-TBC"/>
    <property type="match status" value="1"/>
</dbReference>
<dbReference type="Gene3D" id="1.10.10.750">
    <property type="entry name" value="Ypt/Rab-GAP domain of gyp1p, domain 1"/>
    <property type="match status" value="1"/>
</dbReference>
<dbReference type="Gene3D" id="1.10.8.270">
    <property type="entry name" value="putative rabgap domain of human tbc1 domain family member 14 like domains"/>
    <property type="match status" value="1"/>
</dbReference>
<dbReference type="GO" id="GO:0005794">
    <property type="term" value="C:Golgi apparatus"/>
    <property type="evidence" value="ECO:0007669"/>
    <property type="project" value="UniProtKB-SubCell"/>
</dbReference>
<dbReference type="GO" id="GO:0005096">
    <property type="term" value="F:GTPase activator activity"/>
    <property type="evidence" value="ECO:0007669"/>
    <property type="project" value="UniProtKB-KW"/>
</dbReference>
<feature type="region of interest" description="Disordered" evidence="11">
    <location>
        <begin position="577"/>
        <end position="629"/>
    </location>
</feature>
<evidence type="ECO:0000256" key="10">
    <source>
        <dbReference type="ARBA" id="ARBA00070172"/>
    </source>
</evidence>
<organism evidence="13 14">
    <name type="scientific">Anser brachyrhynchus</name>
    <name type="common">Pink-footed goose</name>
    <dbReference type="NCBI Taxonomy" id="132585"/>
    <lineage>
        <taxon>Eukaryota</taxon>
        <taxon>Metazoa</taxon>
        <taxon>Chordata</taxon>
        <taxon>Craniata</taxon>
        <taxon>Vertebrata</taxon>
        <taxon>Euteleostomi</taxon>
        <taxon>Archelosauria</taxon>
        <taxon>Archosauria</taxon>
        <taxon>Dinosauria</taxon>
        <taxon>Saurischia</taxon>
        <taxon>Theropoda</taxon>
        <taxon>Coelurosauria</taxon>
        <taxon>Aves</taxon>
        <taxon>Neognathae</taxon>
        <taxon>Galloanserae</taxon>
        <taxon>Anseriformes</taxon>
        <taxon>Anatidae</taxon>
        <taxon>Anserinae</taxon>
        <taxon>Anser</taxon>
    </lineage>
</organism>
<keyword evidence="14" id="KW-1185">Reference proteome</keyword>